<dbReference type="AlphaFoldDB" id="A0A9D1CP92"/>
<proteinExistence type="predicted"/>
<dbReference type="InterPro" id="IPR029064">
    <property type="entry name" value="Ribosomal_eL30-like_sf"/>
</dbReference>
<dbReference type="EMBL" id="DVFN01000116">
    <property type="protein sequence ID" value="HIQ70295.1"/>
    <property type="molecule type" value="Genomic_DNA"/>
</dbReference>
<reference evidence="2" key="2">
    <citation type="journal article" date="2021" name="PeerJ">
        <title>Extensive microbial diversity within the chicken gut microbiome revealed by metagenomics and culture.</title>
        <authorList>
            <person name="Gilroy R."/>
            <person name="Ravi A."/>
            <person name="Getino M."/>
            <person name="Pursley I."/>
            <person name="Horton D.L."/>
            <person name="Alikhan N.F."/>
            <person name="Baker D."/>
            <person name="Gharbi K."/>
            <person name="Hall N."/>
            <person name="Watson M."/>
            <person name="Adriaenssens E.M."/>
            <person name="Foster-Nyarko E."/>
            <person name="Jarju S."/>
            <person name="Secka A."/>
            <person name="Antonio M."/>
            <person name="Oren A."/>
            <person name="Chaudhuri R.R."/>
            <person name="La Ragione R."/>
            <person name="Hildebrand F."/>
            <person name="Pallen M.J."/>
        </authorList>
    </citation>
    <scope>NUCLEOTIDE SEQUENCE</scope>
    <source>
        <strain evidence="2">ChiSjej2B20-13462</strain>
    </source>
</reference>
<gene>
    <name evidence="2" type="ORF">IAA67_08205</name>
</gene>
<dbReference type="Gene3D" id="3.30.1330.30">
    <property type="match status" value="1"/>
</dbReference>
<accession>A0A9D1CP92</accession>
<feature type="compositionally biased region" description="Basic and acidic residues" evidence="1">
    <location>
        <begin position="122"/>
        <end position="131"/>
    </location>
</feature>
<comment type="caution">
    <text evidence="2">The sequence shown here is derived from an EMBL/GenBank/DDBJ whole genome shotgun (WGS) entry which is preliminary data.</text>
</comment>
<sequence length="147" mass="15826">MDDRQRALNYLGLARRAGRIALGEEPCGAVCRSGHARLLLVAADAGDHTFRRARSFARSGKPPVLPVSFTKEELGGAVGQRACALAALTDAPLALAFVQCLPEAERPAELLETLRTQTARIEKRRKEEKAHQANIRHGGKKPGPAGK</sequence>
<keyword evidence="2" id="KW-0689">Ribosomal protein</keyword>
<keyword evidence="2" id="KW-0687">Ribonucleoprotein</keyword>
<feature type="region of interest" description="Disordered" evidence="1">
    <location>
        <begin position="122"/>
        <end position="147"/>
    </location>
</feature>
<evidence type="ECO:0000256" key="1">
    <source>
        <dbReference type="SAM" id="MobiDB-lite"/>
    </source>
</evidence>
<name>A0A9D1CP92_9FIRM</name>
<organism evidence="2 3">
    <name type="scientific">Candidatus Avoscillospira stercorigallinarum</name>
    <dbReference type="NCBI Taxonomy" id="2840708"/>
    <lineage>
        <taxon>Bacteria</taxon>
        <taxon>Bacillati</taxon>
        <taxon>Bacillota</taxon>
        <taxon>Clostridia</taxon>
        <taxon>Eubacteriales</taxon>
        <taxon>Oscillospiraceae</taxon>
        <taxon>Oscillospiraceae incertae sedis</taxon>
        <taxon>Candidatus Avoscillospira</taxon>
    </lineage>
</organism>
<evidence type="ECO:0000313" key="3">
    <source>
        <dbReference type="Proteomes" id="UP000886874"/>
    </source>
</evidence>
<dbReference type="GO" id="GO:0005840">
    <property type="term" value="C:ribosome"/>
    <property type="evidence" value="ECO:0007669"/>
    <property type="project" value="UniProtKB-KW"/>
</dbReference>
<dbReference type="SUPFAM" id="SSF55315">
    <property type="entry name" value="L30e-like"/>
    <property type="match status" value="1"/>
</dbReference>
<protein>
    <submittedName>
        <fullName evidence="2">50S ribosomal protein L7</fullName>
    </submittedName>
</protein>
<reference evidence="2" key="1">
    <citation type="submission" date="2020-10" db="EMBL/GenBank/DDBJ databases">
        <authorList>
            <person name="Gilroy R."/>
        </authorList>
    </citation>
    <scope>NUCLEOTIDE SEQUENCE</scope>
    <source>
        <strain evidence="2">ChiSjej2B20-13462</strain>
    </source>
</reference>
<evidence type="ECO:0000313" key="2">
    <source>
        <dbReference type="EMBL" id="HIQ70295.1"/>
    </source>
</evidence>
<dbReference type="Proteomes" id="UP000886874">
    <property type="component" value="Unassembled WGS sequence"/>
</dbReference>